<keyword evidence="2" id="KW-1185">Reference proteome</keyword>
<organism evidence="1 2">
    <name type="scientific">Actinidia rufa</name>
    <dbReference type="NCBI Taxonomy" id="165716"/>
    <lineage>
        <taxon>Eukaryota</taxon>
        <taxon>Viridiplantae</taxon>
        <taxon>Streptophyta</taxon>
        <taxon>Embryophyta</taxon>
        <taxon>Tracheophyta</taxon>
        <taxon>Spermatophyta</taxon>
        <taxon>Magnoliopsida</taxon>
        <taxon>eudicotyledons</taxon>
        <taxon>Gunneridae</taxon>
        <taxon>Pentapetalae</taxon>
        <taxon>asterids</taxon>
        <taxon>Ericales</taxon>
        <taxon>Actinidiaceae</taxon>
        <taxon>Actinidia</taxon>
    </lineage>
</organism>
<dbReference type="SUPFAM" id="SSF56672">
    <property type="entry name" value="DNA/RNA polymerases"/>
    <property type="match status" value="1"/>
</dbReference>
<evidence type="ECO:0000313" key="2">
    <source>
        <dbReference type="Proteomes" id="UP000585474"/>
    </source>
</evidence>
<comment type="caution">
    <text evidence="1">The sequence shown here is derived from an EMBL/GenBank/DDBJ whole genome shotgun (WGS) entry which is preliminary data.</text>
</comment>
<dbReference type="Proteomes" id="UP000585474">
    <property type="component" value="Unassembled WGS sequence"/>
</dbReference>
<gene>
    <name evidence="1" type="ORF">Acr_10g0007130</name>
</gene>
<evidence type="ECO:0000313" key="1">
    <source>
        <dbReference type="EMBL" id="GFY95328.1"/>
    </source>
</evidence>
<dbReference type="OrthoDB" id="1712951at2759"/>
<evidence type="ECO:0008006" key="3">
    <source>
        <dbReference type="Google" id="ProtNLM"/>
    </source>
</evidence>
<protein>
    <recommendedName>
        <fullName evidence="3">Reverse transcriptase/retrotransposon-derived protein RNase H-like domain-containing protein</fullName>
    </recommendedName>
</protein>
<proteinExistence type="predicted"/>
<dbReference type="Gene3D" id="3.30.70.270">
    <property type="match status" value="2"/>
</dbReference>
<dbReference type="AlphaFoldDB" id="A0A7J0F9E8"/>
<dbReference type="InterPro" id="IPR043502">
    <property type="entry name" value="DNA/RNA_pol_sf"/>
</dbReference>
<accession>A0A7J0F9E8</accession>
<dbReference type="InterPro" id="IPR043128">
    <property type="entry name" value="Rev_trsase/Diguanyl_cyclase"/>
</dbReference>
<dbReference type="EMBL" id="BJWL01000010">
    <property type="protein sequence ID" value="GFY95328.1"/>
    <property type="molecule type" value="Genomic_DNA"/>
</dbReference>
<sequence length="121" mass="14179">MRLYCYKVMPFRLKNAGVTYQRLVNKMFKDLIRDTMKVTKKGIEANPDQIEALMLMSSPKSIHDVQLLTGRVIALNRIVSKSADKCLPFFKILKWNKDFKWTNKSELAFQQLKSILDHPLF</sequence>
<reference evidence="1 2" key="1">
    <citation type="submission" date="2019-07" db="EMBL/GenBank/DDBJ databases">
        <title>De Novo Assembly of kiwifruit Actinidia rufa.</title>
        <authorList>
            <person name="Sugita-Konishi S."/>
            <person name="Sato K."/>
            <person name="Mori E."/>
            <person name="Abe Y."/>
            <person name="Kisaki G."/>
            <person name="Hamano K."/>
            <person name="Suezawa K."/>
            <person name="Otani M."/>
            <person name="Fukuda T."/>
            <person name="Manabe T."/>
            <person name="Gomi K."/>
            <person name="Tabuchi M."/>
            <person name="Akimitsu K."/>
            <person name="Kataoka I."/>
        </authorList>
    </citation>
    <scope>NUCLEOTIDE SEQUENCE [LARGE SCALE GENOMIC DNA]</scope>
    <source>
        <strain evidence="2">cv. Fuchu</strain>
    </source>
</reference>
<name>A0A7J0F9E8_9ERIC</name>